<dbReference type="PANTHER" id="PTHR11122">
    <property type="entry name" value="APOSPORY-ASSOCIATED PROTEIN C-RELATED"/>
    <property type="match status" value="1"/>
</dbReference>
<reference evidence="6 7" key="1">
    <citation type="journal article" date="2024" name="Nat. Commun.">
        <title>Phylogenomics reveals the evolutionary origins of lichenization in chlorophyte algae.</title>
        <authorList>
            <person name="Puginier C."/>
            <person name="Libourel C."/>
            <person name="Otte J."/>
            <person name="Skaloud P."/>
            <person name="Haon M."/>
            <person name="Grisel S."/>
            <person name="Petersen M."/>
            <person name="Berrin J.G."/>
            <person name="Delaux P.M."/>
            <person name="Dal Grande F."/>
            <person name="Keller J."/>
        </authorList>
    </citation>
    <scope>NUCLEOTIDE SEQUENCE [LARGE SCALE GENOMIC DNA]</scope>
    <source>
        <strain evidence="6 7">SAG 216-7</strain>
    </source>
</reference>
<sequence>MAEVTTDQNSGLRKVVLKSPEGTTAEVFVHGAHVTSWKTTTGEEVLFVSKQAVYKPPKAIRGGIPVCFPQFGGFGPLSQHGFARNSEFAVTDSAPESVTLSLTPNEEQLKLFPHPFALTVQVQVGNDILEQTLTATNTGSEAFELTAALHTYFGISSIDKARVDGLQGVDYLGSLADKRRLTENGAYVRFSGEVDRIYLATPSRLEVVDEARGRAVVVEKEGFPDAVVWNPWVEKAAGMGDFGDDEYKEMVCLEPAVAGSGPVTLQPGASWSAKQKLSLREL</sequence>
<evidence type="ECO:0000313" key="7">
    <source>
        <dbReference type="Proteomes" id="UP001491310"/>
    </source>
</evidence>
<keyword evidence="4 5" id="KW-0413">Isomerase</keyword>
<dbReference type="EMBL" id="JALJOT010000004">
    <property type="protein sequence ID" value="KAK9916170.1"/>
    <property type="molecule type" value="Genomic_DNA"/>
</dbReference>
<name>A0ABR2YWP3_9CHLO</name>
<evidence type="ECO:0000256" key="2">
    <source>
        <dbReference type="ARBA" id="ARBA00005866"/>
    </source>
</evidence>
<comment type="caution">
    <text evidence="6">The sequence shown here is derived from an EMBL/GenBank/DDBJ whole genome shotgun (WGS) entry which is preliminary data.</text>
</comment>
<dbReference type="InterPro" id="IPR025532">
    <property type="entry name" value="G6P_1-epimerase"/>
</dbReference>
<evidence type="ECO:0000256" key="4">
    <source>
        <dbReference type="ARBA" id="ARBA00023235"/>
    </source>
</evidence>
<organism evidence="6 7">
    <name type="scientific">Coccomyxa subellipsoidea</name>
    <dbReference type="NCBI Taxonomy" id="248742"/>
    <lineage>
        <taxon>Eukaryota</taxon>
        <taxon>Viridiplantae</taxon>
        <taxon>Chlorophyta</taxon>
        <taxon>core chlorophytes</taxon>
        <taxon>Trebouxiophyceae</taxon>
        <taxon>Trebouxiophyceae incertae sedis</taxon>
        <taxon>Coccomyxaceae</taxon>
        <taxon>Coccomyxa</taxon>
    </lineage>
</organism>
<keyword evidence="7" id="KW-1185">Reference proteome</keyword>
<evidence type="ECO:0000256" key="5">
    <source>
        <dbReference type="PIRNR" id="PIRNR016020"/>
    </source>
</evidence>
<evidence type="ECO:0000256" key="3">
    <source>
        <dbReference type="ARBA" id="ARBA00012083"/>
    </source>
</evidence>
<dbReference type="InterPro" id="IPR008183">
    <property type="entry name" value="Aldose_1/G6P_1-epimerase"/>
</dbReference>
<dbReference type="SUPFAM" id="SSF74650">
    <property type="entry name" value="Galactose mutarotase-like"/>
    <property type="match status" value="1"/>
</dbReference>
<evidence type="ECO:0000313" key="6">
    <source>
        <dbReference type="EMBL" id="KAK9916170.1"/>
    </source>
</evidence>
<accession>A0ABR2YWP3</accession>
<proteinExistence type="inferred from homology"/>
<comment type="catalytic activity">
    <reaction evidence="1">
        <text>alpha-D-glucose 6-phosphate = beta-D-glucose 6-phosphate</text>
        <dbReference type="Rhea" id="RHEA:16249"/>
        <dbReference type="ChEBI" id="CHEBI:58225"/>
        <dbReference type="ChEBI" id="CHEBI:58247"/>
        <dbReference type="EC" id="5.1.3.15"/>
    </reaction>
</comment>
<dbReference type="InterPro" id="IPR011013">
    <property type="entry name" value="Gal_mutarotase_sf_dom"/>
</dbReference>
<dbReference type="PIRSF" id="PIRSF016020">
    <property type="entry name" value="PHexose_mutarotase"/>
    <property type="match status" value="1"/>
</dbReference>
<dbReference type="Proteomes" id="UP001491310">
    <property type="component" value="Unassembled WGS sequence"/>
</dbReference>
<dbReference type="Gene3D" id="2.70.98.10">
    <property type="match status" value="1"/>
</dbReference>
<gene>
    <name evidence="6" type="ORF">WJX75_009639</name>
</gene>
<dbReference type="PANTHER" id="PTHR11122:SF13">
    <property type="entry name" value="GLUCOSE-6-PHOSPHATE 1-EPIMERASE"/>
    <property type="match status" value="1"/>
</dbReference>
<comment type="similarity">
    <text evidence="2 5">Belongs to the glucose-6-phosphate 1-epimerase family.</text>
</comment>
<dbReference type="CDD" id="cd09020">
    <property type="entry name" value="D-hex-6-P-epi_like"/>
    <property type="match status" value="1"/>
</dbReference>
<protein>
    <recommendedName>
        <fullName evidence="3 5">glucose-6-phosphate 1-epimerase</fullName>
        <ecNumber evidence="3 5">5.1.3.15</ecNumber>
    </recommendedName>
</protein>
<dbReference type="InterPro" id="IPR014718">
    <property type="entry name" value="GH-type_carb-bd"/>
</dbReference>
<dbReference type="EC" id="5.1.3.15" evidence="3 5"/>
<dbReference type="Pfam" id="PF01263">
    <property type="entry name" value="Aldose_epim"/>
    <property type="match status" value="1"/>
</dbReference>
<evidence type="ECO:0000256" key="1">
    <source>
        <dbReference type="ARBA" id="ARBA00001096"/>
    </source>
</evidence>